<evidence type="ECO:0000313" key="3">
    <source>
        <dbReference type="EMBL" id="MCL6295501.1"/>
    </source>
</evidence>
<dbReference type="PANTHER" id="PTHR42760">
    <property type="entry name" value="SHORT-CHAIN DEHYDROGENASES/REDUCTASES FAMILY MEMBER"/>
    <property type="match status" value="1"/>
</dbReference>
<comment type="caution">
    <text evidence="3">The sequence shown here is derived from an EMBL/GenBank/DDBJ whole genome shotgun (WGS) entry which is preliminary data.</text>
</comment>
<dbReference type="Proteomes" id="UP001165381">
    <property type="component" value="Unassembled WGS sequence"/>
</dbReference>
<reference evidence="3" key="1">
    <citation type="submission" date="2022-05" db="EMBL/GenBank/DDBJ databases">
        <authorList>
            <person name="Park J.-S."/>
        </authorList>
    </citation>
    <scope>NUCLEOTIDE SEQUENCE</scope>
    <source>
        <strain evidence="3">2012CJ34-3</strain>
    </source>
</reference>
<dbReference type="PANTHER" id="PTHR42760:SF115">
    <property type="entry name" value="3-OXOACYL-[ACYL-CARRIER-PROTEIN] REDUCTASE FABG"/>
    <property type="match status" value="1"/>
</dbReference>
<evidence type="ECO:0000313" key="4">
    <source>
        <dbReference type="Proteomes" id="UP001165381"/>
    </source>
</evidence>
<dbReference type="InterPro" id="IPR002347">
    <property type="entry name" value="SDR_fam"/>
</dbReference>
<dbReference type="PRINTS" id="PR00081">
    <property type="entry name" value="GDHRDH"/>
</dbReference>
<dbReference type="PRINTS" id="PR00080">
    <property type="entry name" value="SDRFAMILY"/>
</dbReference>
<dbReference type="PROSITE" id="PS00061">
    <property type="entry name" value="ADH_SHORT"/>
    <property type="match status" value="1"/>
</dbReference>
<evidence type="ECO:0000256" key="2">
    <source>
        <dbReference type="ARBA" id="ARBA00023002"/>
    </source>
</evidence>
<organism evidence="3 4">
    <name type="scientific">Jejuia spongiicola</name>
    <dbReference type="NCBI Taxonomy" id="2942207"/>
    <lineage>
        <taxon>Bacteria</taxon>
        <taxon>Pseudomonadati</taxon>
        <taxon>Bacteroidota</taxon>
        <taxon>Flavobacteriia</taxon>
        <taxon>Flavobacteriales</taxon>
        <taxon>Flavobacteriaceae</taxon>
        <taxon>Jejuia</taxon>
    </lineage>
</organism>
<dbReference type="InterPro" id="IPR020904">
    <property type="entry name" value="Sc_DH/Rdtase_CS"/>
</dbReference>
<evidence type="ECO:0000256" key="1">
    <source>
        <dbReference type="ARBA" id="ARBA00006484"/>
    </source>
</evidence>
<dbReference type="RefSeq" id="WP_249973145.1">
    <property type="nucleotide sequence ID" value="NZ_JAMFLZ010000004.1"/>
</dbReference>
<dbReference type="InterPro" id="IPR036291">
    <property type="entry name" value="NAD(P)-bd_dom_sf"/>
</dbReference>
<dbReference type="Gene3D" id="3.40.50.720">
    <property type="entry name" value="NAD(P)-binding Rossmann-like Domain"/>
    <property type="match status" value="1"/>
</dbReference>
<dbReference type="Pfam" id="PF13561">
    <property type="entry name" value="adh_short_C2"/>
    <property type="match status" value="1"/>
</dbReference>
<protein>
    <submittedName>
        <fullName evidence="3">SDR family oxidoreductase</fullName>
    </submittedName>
</protein>
<dbReference type="NCBIfam" id="NF006132">
    <property type="entry name" value="PRK08277.1"/>
    <property type="match status" value="1"/>
</dbReference>
<accession>A0ABT0QET0</accession>
<keyword evidence="2" id="KW-0560">Oxidoreductase</keyword>
<sequence>MNNLFDIENKIIVITGGTGVLGGCAARNLVELGAKVVVLGRDLSKALKKANELNSFSPNSALGLETNILSEKSLNDVKNKIIAHYGKVDVLINAAGGNMSGATIGEHQTIFDLSMEDFQKVTDLNLNGTVLPSLVFGKVMANQKEGVIINYSSMAVDRAITRVVGYSASKAAMENFTRWMAVELATKFGGNIRVNAIAPGFFIGNQNRELLTNSDGSYTQRGQTIINNTPMKRFGNADELNGIIQLLCSDASKFITGTVIPVDGGFSAFSGV</sequence>
<gene>
    <name evidence="3" type="ORF">M3P09_10890</name>
</gene>
<name>A0ABT0QET0_9FLAO</name>
<keyword evidence="4" id="KW-1185">Reference proteome</keyword>
<dbReference type="EMBL" id="JAMFLZ010000004">
    <property type="protein sequence ID" value="MCL6295501.1"/>
    <property type="molecule type" value="Genomic_DNA"/>
</dbReference>
<comment type="similarity">
    <text evidence="1">Belongs to the short-chain dehydrogenases/reductases (SDR) family.</text>
</comment>
<dbReference type="SUPFAM" id="SSF51735">
    <property type="entry name" value="NAD(P)-binding Rossmann-fold domains"/>
    <property type="match status" value="1"/>
</dbReference>
<proteinExistence type="inferred from homology"/>